<dbReference type="InterPro" id="IPR019819">
    <property type="entry name" value="Carboxylesterase_B_CS"/>
</dbReference>
<dbReference type="EMBL" id="CAACVG010012678">
    <property type="protein sequence ID" value="VEN60661.1"/>
    <property type="molecule type" value="Genomic_DNA"/>
</dbReference>
<accession>A0A653DKB4</accession>
<evidence type="ECO:0000256" key="6">
    <source>
        <dbReference type="RuleBase" id="RU361235"/>
    </source>
</evidence>
<proteinExistence type="inferred from homology"/>
<evidence type="ECO:0000256" key="5">
    <source>
        <dbReference type="ARBA" id="ARBA00023180"/>
    </source>
</evidence>
<dbReference type="AlphaFoldDB" id="A0A653DKB4"/>
<sequence length="212" mass="23154">MVFIHILPVLLSCLSVCERQNDNVTVTLPNGKVKGLFQKTAHKGTPYYSFRGIPYAEPPTGNLRFKPPIEKSKWNGILDATEEGSQCVQNINPVLGSEDCLFINVYTPSVATPAIKVFRPTSFSKKTLSSLCVFGFISTEDLVVLALKWVQKNIHYFGGNPEAVTVFGQSAGAASVSYHTQSPSSKASKTAFTIGKNLFLNTSTSQSLWKTL</sequence>
<feature type="domain" description="Carboxylesterase type B" evidence="7">
    <location>
        <begin position="24"/>
        <end position="111"/>
    </location>
</feature>
<dbReference type="InterPro" id="IPR050309">
    <property type="entry name" value="Type-B_Carboxylest/Lipase"/>
</dbReference>
<organism evidence="8 9">
    <name type="scientific">Callosobruchus maculatus</name>
    <name type="common">Southern cowpea weevil</name>
    <name type="synonym">Pulse bruchid</name>
    <dbReference type="NCBI Taxonomy" id="64391"/>
    <lineage>
        <taxon>Eukaryota</taxon>
        <taxon>Metazoa</taxon>
        <taxon>Ecdysozoa</taxon>
        <taxon>Arthropoda</taxon>
        <taxon>Hexapoda</taxon>
        <taxon>Insecta</taxon>
        <taxon>Pterygota</taxon>
        <taxon>Neoptera</taxon>
        <taxon>Endopterygota</taxon>
        <taxon>Coleoptera</taxon>
        <taxon>Polyphaga</taxon>
        <taxon>Cucujiformia</taxon>
        <taxon>Chrysomeloidea</taxon>
        <taxon>Chrysomelidae</taxon>
        <taxon>Bruchinae</taxon>
        <taxon>Bruchini</taxon>
        <taxon>Callosobruchus</taxon>
    </lineage>
</organism>
<feature type="chain" id="PRO_5031595214" description="Carboxylic ester hydrolase" evidence="6">
    <location>
        <begin position="20"/>
        <end position="212"/>
    </location>
</feature>
<keyword evidence="5" id="KW-0325">Glycoprotein</keyword>
<evidence type="ECO:0000313" key="9">
    <source>
        <dbReference type="Proteomes" id="UP000410492"/>
    </source>
</evidence>
<keyword evidence="9" id="KW-1185">Reference proteome</keyword>
<evidence type="ECO:0000256" key="4">
    <source>
        <dbReference type="ARBA" id="ARBA00023157"/>
    </source>
</evidence>
<dbReference type="GO" id="GO:0052689">
    <property type="term" value="F:carboxylic ester hydrolase activity"/>
    <property type="evidence" value="ECO:0007669"/>
    <property type="project" value="UniProtKB-KW"/>
</dbReference>
<keyword evidence="2" id="KW-0719">Serine esterase</keyword>
<dbReference type="Proteomes" id="UP000410492">
    <property type="component" value="Unassembled WGS sequence"/>
</dbReference>
<evidence type="ECO:0000259" key="7">
    <source>
        <dbReference type="Pfam" id="PF00135"/>
    </source>
</evidence>
<dbReference type="PROSITE" id="PS00941">
    <property type="entry name" value="CARBOXYLESTERASE_B_2"/>
    <property type="match status" value="1"/>
</dbReference>
<evidence type="ECO:0000256" key="2">
    <source>
        <dbReference type="ARBA" id="ARBA00022487"/>
    </source>
</evidence>
<protein>
    <recommendedName>
        <fullName evidence="6">Carboxylic ester hydrolase</fullName>
        <ecNumber evidence="6">3.1.1.-</ecNumber>
    </recommendedName>
</protein>
<dbReference type="SUPFAM" id="SSF53474">
    <property type="entry name" value="alpha/beta-Hydrolases"/>
    <property type="match status" value="1"/>
</dbReference>
<name>A0A653DKB4_CALMS</name>
<comment type="similarity">
    <text evidence="1 6">Belongs to the type-B carboxylesterase/lipase family.</text>
</comment>
<dbReference type="PANTHER" id="PTHR11559">
    <property type="entry name" value="CARBOXYLESTERASE"/>
    <property type="match status" value="1"/>
</dbReference>
<dbReference type="InterPro" id="IPR029058">
    <property type="entry name" value="AB_hydrolase_fold"/>
</dbReference>
<dbReference type="Gene3D" id="3.40.50.1820">
    <property type="entry name" value="alpha/beta hydrolase"/>
    <property type="match status" value="2"/>
</dbReference>
<keyword evidence="6" id="KW-0732">Signal</keyword>
<dbReference type="EC" id="3.1.1.-" evidence="6"/>
<dbReference type="InterPro" id="IPR002018">
    <property type="entry name" value="CarbesteraseB"/>
</dbReference>
<feature type="signal peptide" evidence="6">
    <location>
        <begin position="1"/>
        <end position="19"/>
    </location>
</feature>
<dbReference type="PROSITE" id="PS00122">
    <property type="entry name" value="CARBOXYLESTERASE_B_1"/>
    <property type="match status" value="1"/>
</dbReference>
<dbReference type="Pfam" id="PF00135">
    <property type="entry name" value="COesterase"/>
    <property type="match status" value="2"/>
</dbReference>
<keyword evidence="3 6" id="KW-0378">Hydrolase</keyword>
<reference evidence="8 9" key="1">
    <citation type="submission" date="2019-01" db="EMBL/GenBank/DDBJ databases">
        <authorList>
            <person name="Sayadi A."/>
        </authorList>
    </citation>
    <scope>NUCLEOTIDE SEQUENCE [LARGE SCALE GENOMIC DNA]</scope>
</reference>
<gene>
    <name evidence="8" type="ORF">CALMAC_LOCUS18281</name>
</gene>
<dbReference type="InterPro" id="IPR019826">
    <property type="entry name" value="Carboxylesterase_B_AS"/>
</dbReference>
<dbReference type="OrthoDB" id="19653at2759"/>
<evidence type="ECO:0000313" key="8">
    <source>
        <dbReference type="EMBL" id="VEN60661.1"/>
    </source>
</evidence>
<feature type="domain" description="Carboxylesterase type B" evidence="7">
    <location>
        <begin position="143"/>
        <end position="186"/>
    </location>
</feature>
<evidence type="ECO:0000256" key="3">
    <source>
        <dbReference type="ARBA" id="ARBA00022801"/>
    </source>
</evidence>
<keyword evidence="4" id="KW-1015">Disulfide bond</keyword>
<evidence type="ECO:0000256" key="1">
    <source>
        <dbReference type="ARBA" id="ARBA00005964"/>
    </source>
</evidence>